<evidence type="ECO:0000256" key="5">
    <source>
        <dbReference type="ARBA" id="ARBA00022825"/>
    </source>
</evidence>
<gene>
    <name evidence="11" type="ORF">HU200_057581</name>
</gene>
<evidence type="ECO:0000259" key="9">
    <source>
        <dbReference type="Pfam" id="PF00082"/>
    </source>
</evidence>
<feature type="signal peptide" evidence="8">
    <location>
        <begin position="1"/>
        <end position="17"/>
    </location>
</feature>
<feature type="domain" description="Inhibitor I9" evidence="10">
    <location>
        <begin position="23"/>
        <end position="94"/>
    </location>
</feature>
<dbReference type="Gene3D" id="3.50.30.30">
    <property type="match status" value="1"/>
</dbReference>
<comment type="caution">
    <text evidence="11">The sequence shown here is derived from an EMBL/GenBank/DDBJ whole genome shotgun (WGS) entry which is preliminary data.</text>
</comment>
<dbReference type="PROSITE" id="PS51892">
    <property type="entry name" value="SUBTILASE"/>
    <property type="match status" value="1"/>
</dbReference>
<dbReference type="Pfam" id="PF00082">
    <property type="entry name" value="Peptidase_S8"/>
    <property type="match status" value="1"/>
</dbReference>
<dbReference type="InterPro" id="IPR036852">
    <property type="entry name" value="Peptidase_S8/S53_dom_sf"/>
</dbReference>
<dbReference type="InterPro" id="IPR010259">
    <property type="entry name" value="S8pro/Inhibitor_I9"/>
</dbReference>
<dbReference type="InterPro" id="IPR015500">
    <property type="entry name" value="Peptidase_S8_subtilisin-rel"/>
</dbReference>
<evidence type="ECO:0008006" key="13">
    <source>
        <dbReference type="Google" id="ProtNLM"/>
    </source>
</evidence>
<organism evidence="11 12">
    <name type="scientific">Digitaria exilis</name>
    <dbReference type="NCBI Taxonomy" id="1010633"/>
    <lineage>
        <taxon>Eukaryota</taxon>
        <taxon>Viridiplantae</taxon>
        <taxon>Streptophyta</taxon>
        <taxon>Embryophyta</taxon>
        <taxon>Tracheophyta</taxon>
        <taxon>Spermatophyta</taxon>
        <taxon>Magnoliopsida</taxon>
        <taxon>Liliopsida</taxon>
        <taxon>Poales</taxon>
        <taxon>Poaceae</taxon>
        <taxon>PACMAD clade</taxon>
        <taxon>Panicoideae</taxon>
        <taxon>Panicodae</taxon>
        <taxon>Paniceae</taxon>
        <taxon>Anthephorinae</taxon>
        <taxon>Digitaria</taxon>
    </lineage>
</organism>
<keyword evidence="2 7" id="KW-0645">Protease</keyword>
<feature type="chain" id="PRO_5032732066" description="Subtilisin-like protease" evidence="8">
    <location>
        <begin position="18"/>
        <end position="554"/>
    </location>
</feature>
<dbReference type="CDD" id="cd04852">
    <property type="entry name" value="Peptidases_S8_3"/>
    <property type="match status" value="1"/>
</dbReference>
<dbReference type="CDD" id="cd02120">
    <property type="entry name" value="PA_subtilisin_like"/>
    <property type="match status" value="1"/>
</dbReference>
<dbReference type="Proteomes" id="UP000636709">
    <property type="component" value="Unassembled WGS sequence"/>
</dbReference>
<evidence type="ECO:0000256" key="4">
    <source>
        <dbReference type="ARBA" id="ARBA00022801"/>
    </source>
</evidence>
<keyword evidence="5 7" id="KW-0720">Serine protease</keyword>
<dbReference type="InterPro" id="IPR000209">
    <property type="entry name" value="Peptidase_S8/S53_dom"/>
</dbReference>
<dbReference type="SUPFAM" id="SSF52743">
    <property type="entry name" value="Subtilisin-like"/>
    <property type="match status" value="1"/>
</dbReference>
<evidence type="ECO:0000313" key="12">
    <source>
        <dbReference type="Proteomes" id="UP000636709"/>
    </source>
</evidence>
<dbReference type="InterPro" id="IPR037045">
    <property type="entry name" value="S8pro/Inhibitor_I9_sf"/>
</dbReference>
<sequence>MDLVVLTLTLLLAPVAASSERTVYIVHTDVSAMPTHHADHREWHAAMVASVNEDDGMILYHYEKALHGFAAALSASELKALRDAPGFVAAHADHQSSSSYDTTHSMEFLGLDPVNGLWPATNFGEGVIIGVLDTGVWPESASFDDEGMPPVPSRWRGTCEPGVAFAPSTTCNRKLIGARYFNKGLVASDPHLNISMNSTRDTDGHGTHTSSTAAGRPVPGASFFGYGSGTARGAAPRAHIGMYKVLWQETSHASDVLAGMDAAIADGVDIISISAGFDDLPLYEDPVAIAAFAAMERGILVSASAGNAGPQLGTLHNGVPWLLTVAAGTVDRRLLVGTVYFNNMTQSITGITTYPANAWIADTKLVYDEAISACNSKQGLSSLTTASCVVVCRNTGNLLHQIKAVEEAGVDAAIFVSEHDVSSVRFTFPALVIRAEDAPILLGYIHSRELPTATIKFQQTILGTQPAPVVAKYSSRGPSKSFPGVLKPDVLAPGDSILASVPPVRPYSRIGRTSLGSNFDVMSGTSMVCPHASGVAALLRAAHPDWTPPMISPP</sequence>
<dbReference type="Gene3D" id="3.30.70.80">
    <property type="entry name" value="Peptidase S8 propeptide/proteinase inhibitor I9"/>
    <property type="match status" value="1"/>
</dbReference>
<dbReference type="InterPro" id="IPR045051">
    <property type="entry name" value="SBT"/>
</dbReference>
<dbReference type="PANTHER" id="PTHR10795">
    <property type="entry name" value="PROPROTEIN CONVERTASE SUBTILISIN/KEXIN"/>
    <property type="match status" value="1"/>
</dbReference>
<dbReference type="Gene3D" id="3.40.50.200">
    <property type="entry name" value="Peptidase S8/S53 domain"/>
    <property type="match status" value="1"/>
</dbReference>
<evidence type="ECO:0000259" key="10">
    <source>
        <dbReference type="Pfam" id="PF05922"/>
    </source>
</evidence>
<evidence type="ECO:0000256" key="8">
    <source>
        <dbReference type="SAM" id="SignalP"/>
    </source>
</evidence>
<protein>
    <recommendedName>
        <fullName evidence="13">Subtilisin-like protease</fullName>
    </recommendedName>
</protein>
<evidence type="ECO:0000256" key="3">
    <source>
        <dbReference type="ARBA" id="ARBA00022729"/>
    </source>
</evidence>
<proteinExistence type="inferred from homology"/>
<evidence type="ECO:0000256" key="7">
    <source>
        <dbReference type="PROSITE-ProRule" id="PRU01240"/>
    </source>
</evidence>
<comment type="similarity">
    <text evidence="1 7">Belongs to the peptidase S8 family.</text>
</comment>
<feature type="active site" description="Charge relay system" evidence="6 7">
    <location>
        <position position="526"/>
    </location>
</feature>
<feature type="active site" description="Charge relay system" evidence="6 7">
    <location>
        <position position="133"/>
    </location>
</feature>
<keyword evidence="12" id="KW-1185">Reference proteome</keyword>
<evidence type="ECO:0000256" key="2">
    <source>
        <dbReference type="ARBA" id="ARBA00022670"/>
    </source>
</evidence>
<evidence type="ECO:0000313" key="11">
    <source>
        <dbReference type="EMBL" id="KAF8660558.1"/>
    </source>
</evidence>
<dbReference type="InterPro" id="IPR034197">
    <property type="entry name" value="Peptidases_S8_3"/>
</dbReference>
<dbReference type="Pfam" id="PF05922">
    <property type="entry name" value="Inhibitor_I9"/>
    <property type="match status" value="1"/>
</dbReference>
<dbReference type="GO" id="GO:0006508">
    <property type="term" value="P:proteolysis"/>
    <property type="evidence" value="ECO:0007669"/>
    <property type="project" value="UniProtKB-KW"/>
</dbReference>
<evidence type="ECO:0000256" key="1">
    <source>
        <dbReference type="ARBA" id="ARBA00011073"/>
    </source>
</evidence>
<feature type="active site" description="Charge relay system" evidence="6 7">
    <location>
        <position position="205"/>
    </location>
</feature>
<dbReference type="OrthoDB" id="687822at2759"/>
<feature type="domain" description="Peptidase S8/S53" evidence="9">
    <location>
        <begin position="124"/>
        <end position="551"/>
    </location>
</feature>
<dbReference type="GO" id="GO:0004252">
    <property type="term" value="F:serine-type endopeptidase activity"/>
    <property type="evidence" value="ECO:0007669"/>
    <property type="project" value="UniProtKB-UniRule"/>
</dbReference>
<evidence type="ECO:0000256" key="6">
    <source>
        <dbReference type="PIRSR" id="PIRSR615500-1"/>
    </source>
</evidence>
<reference evidence="11" key="1">
    <citation type="submission" date="2020-07" db="EMBL/GenBank/DDBJ databases">
        <title>Genome sequence and genetic diversity analysis of an under-domesticated orphan crop, white fonio (Digitaria exilis).</title>
        <authorList>
            <person name="Bennetzen J.L."/>
            <person name="Chen S."/>
            <person name="Ma X."/>
            <person name="Wang X."/>
            <person name="Yssel A.E.J."/>
            <person name="Chaluvadi S.R."/>
            <person name="Johnson M."/>
            <person name="Gangashetty P."/>
            <person name="Hamidou F."/>
            <person name="Sanogo M.D."/>
            <person name="Zwaenepoel A."/>
            <person name="Wallace J."/>
            <person name="Van De Peer Y."/>
            <person name="Van Deynze A."/>
        </authorList>
    </citation>
    <scope>NUCLEOTIDE SEQUENCE</scope>
    <source>
        <tissue evidence="11">Leaves</tissue>
    </source>
</reference>
<keyword evidence="4 7" id="KW-0378">Hydrolase</keyword>
<keyword evidence="3 8" id="KW-0732">Signal</keyword>
<dbReference type="AlphaFoldDB" id="A0A835ADR1"/>
<dbReference type="PRINTS" id="PR00723">
    <property type="entry name" value="SUBTILISIN"/>
</dbReference>
<accession>A0A835ADR1</accession>
<name>A0A835ADR1_9POAL</name>
<dbReference type="EMBL" id="JACEFO010002437">
    <property type="protein sequence ID" value="KAF8660558.1"/>
    <property type="molecule type" value="Genomic_DNA"/>
</dbReference>